<evidence type="ECO:0000313" key="1">
    <source>
        <dbReference type="EMBL" id="MDV0442239.1"/>
    </source>
</evidence>
<dbReference type="EMBL" id="JAWDKA010000007">
    <property type="protein sequence ID" value="MDV0442239.1"/>
    <property type="molecule type" value="Genomic_DNA"/>
</dbReference>
<name>A0AAE4MDF2_9EURY</name>
<dbReference type="RefSeq" id="WP_338094646.1">
    <property type="nucleotide sequence ID" value="NZ_JAWDKA010000007.1"/>
</dbReference>
<dbReference type="Proteomes" id="UP001273136">
    <property type="component" value="Unassembled WGS sequence"/>
</dbReference>
<sequence length="124" mass="14063">MPDLKIYFTDDEDDLRKWFKQTYGDRCSAVLKDYIKTLAKGSEGGGGSTPITNGPADIIRRAFADVTNEARWISEMRSCELNPSDVVRRRLSDMKVRYPGLNIELIEEMKKTYPILAKIGGLTE</sequence>
<organism evidence="1 2">
    <name type="scientific">Methanorbis furvi</name>
    <dbReference type="NCBI Taxonomy" id="3028299"/>
    <lineage>
        <taxon>Archaea</taxon>
        <taxon>Methanobacteriati</taxon>
        <taxon>Methanobacteriota</taxon>
        <taxon>Stenosarchaea group</taxon>
        <taxon>Methanomicrobia</taxon>
        <taxon>Methanomicrobiales</taxon>
        <taxon>Methanocorpusculaceae</taxon>
        <taxon>Methanorbis</taxon>
    </lineage>
</organism>
<protein>
    <submittedName>
        <fullName evidence="1">Uncharacterized protein</fullName>
    </submittedName>
</protein>
<accession>A0AAE4MDF2</accession>
<dbReference type="AlphaFoldDB" id="A0AAE4MDF2"/>
<reference evidence="1" key="1">
    <citation type="submission" date="2023-06" db="EMBL/GenBank/DDBJ databases">
        <title>Genome sequence of Methancorpusculaceae sp. Ag1.</title>
        <authorList>
            <person name="Protasov E."/>
            <person name="Platt K."/>
            <person name="Poehlein A."/>
            <person name="Daniel R."/>
            <person name="Brune A."/>
        </authorList>
    </citation>
    <scope>NUCLEOTIDE SEQUENCE</scope>
    <source>
        <strain evidence="1">Ag1</strain>
    </source>
</reference>
<evidence type="ECO:0000313" key="2">
    <source>
        <dbReference type="Proteomes" id="UP001273136"/>
    </source>
</evidence>
<comment type="caution">
    <text evidence="1">The sequence shown here is derived from an EMBL/GenBank/DDBJ whole genome shotgun (WGS) entry which is preliminary data.</text>
</comment>
<gene>
    <name evidence="1" type="ORF">McpAg1_14710</name>
</gene>
<proteinExistence type="predicted"/>
<keyword evidence="2" id="KW-1185">Reference proteome</keyword>